<dbReference type="EMBL" id="CP032489">
    <property type="protein sequence ID" value="AYD47060.1"/>
    <property type="molecule type" value="Genomic_DNA"/>
</dbReference>
<dbReference type="GO" id="GO:0005506">
    <property type="term" value="F:iron ion binding"/>
    <property type="evidence" value="ECO:0007669"/>
    <property type="project" value="InterPro"/>
</dbReference>
<feature type="transmembrane region" description="Helical" evidence="6">
    <location>
        <begin position="92"/>
        <end position="113"/>
    </location>
</feature>
<dbReference type="PANTHER" id="PTHR21624:SF3">
    <property type="entry name" value="FATTY ACID HYDROXYLASE DOMAIN-CONTAINING PROTEIN"/>
    <property type="match status" value="1"/>
</dbReference>
<keyword evidence="3 6" id="KW-1133">Transmembrane helix</keyword>
<dbReference type="GO" id="GO:0006643">
    <property type="term" value="P:membrane lipid metabolic process"/>
    <property type="evidence" value="ECO:0007669"/>
    <property type="project" value="TreeGrafter"/>
</dbReference>
<gene>
    <name evidence="8" type="ORF">D6B99_05195</name>
</gene>
<keyword evidence="4" id="KW-0560">Oxidoreductase</keyword>
<dbReference type="GO" id="GO:0050479">
    <property type="term" value="F:glyceryl-ether monooxygenase activity"/>
    <property type="evidence" value="ECO:0007669"/>
    <property type="project" value="TreeGrafter"/>
</dbReference>
<dbReference type="PANTHER" id="PTHR21624">
    <property type="entry name" value="STEROL DESATURASE-RELATED PROTEIN"/>
    <property type="match status" value="1"/>
</dbReference>
<accession>A0A386HNH1</accession>
<dbReference type="Pfam" id="PF04116">
    <property type="entry name" value="FA_hydroxylase"/>
    <property type="match status" value="1"/>
</dbReference>
<dbReference type="RefSeq" id="WP_119985770.1">
    <property type="nucleotide sequence ID" value="NZ_CP032489.1"/>
</dbReference>
<organism evidence="8 9">
    <name type="scientific">Arachidicoccus soli</name>
    <dbReference type="NCBI Taxonomy" id="2341117"/>
    <lineage>
        <taxon>Bacteria</taxon>
        <taxon>Pseudomonadati</taxon>
        <taxon>Bacteroidota</taxon>
        <taxon>Chitinophagia</taxon>
        <taxon>Chitinophagales</taxon>
        <taxon>Chitinophagaceae</taxon>
        <taxon>Arachidicoccus</taxon>
    </lineage>
</organism>
<comment type="subcellular location">
    <subcellularLocation>
        <location evidence="1">Endomembrane system</location>
        <topology evidence="1">Multi-pass membrane protein</topology>
    </subcellularLocation>
</comment>
<evidence type="ECO:0000256" key="2">
    <source>
        <dbReference type="ARBA" id="ARBA00022692"/>
    </source>
</evidence>
<protein>
    <submittedName>
        <fullName evidence="8">Sterol desaturase family protein</fullName>
    </submittedName>
</protein>
<feature type="transmembrane region" description="Helical" evidence="6">
    <location>
        <begin position="47"/>
        <end position="72"/>
    </location>
</feature>
<name>A0A386HNH1_9BACT</name>
<evidence type="ECO:0000256" key="5">
    <source>
        <dbReference type="ARBA" id="ARBA00023136"/>
    </source>
</evidence>
<feature type="transmembrane region" description="Helical" evidence="6">
    <location>
        <begin position="15"/>
        <end position="35"/>
    </location>
</feature>
<keyword evidence="5 6" id="KW-0472">Membrane</keyword>
<proteinExistence type="predicted"/>
<sequence length="270" mass="32137">MNHLFQNYISSHSDLIQLTLFVTVFFICWNFENIYGVRFQYKKWKHGFVNAPFILTSFPCQLLLGIAFIKVVKWTASHQFGLLYRFHLEKRPFLIFMATFILLDLGEYVYHLLMHKFKILWQFHLVHHSDKIVDVSTTLREHPIETFIRLSFTLLWVFLSGAIFWTFALRQIIQVFTTVFAHTNYRLPEKIDSILGLVFITPNMHQVHHHYKQPYTDSNYGDVLSIWDRLFGTFNKLPAEDLKFGLDTHLDEKKNALFQNLIKMPFIKGK</sequence>
<evidence type="ECO:0000313" key="9">
    <source>
        <dbReference type="Proteomes" id="UP000266118"/>
    </source>
</evidence>
<feature type="domain" description="Fatty acid hydroxylase" evidence="7">
    <location>
        <begin position="97"/>
        <end position="233"/>
    </location>
</feature>
<keyword evidence="2 6" id="KW-0812">Transmembrane</keyword>
<evidence type="ECO:0000256" key="4">
    <source>
        <dbReference type="ARBA" id="ARBA00023002"/>
    </source>
</evidence>
<dbReference type="GO" id="GO:0012505">
    <property type="term" value="C:endomembrane system"/>
    <property type="evidence" value="ECO:0007669"/>
    <property type="project" value="UniProtKB-SubCell"/>
</dbReference>
<reference evidence="8 9" key="1">
    <citation type="submission" date="2018-09" db="EMBL/GenBank/DDBJ databases">
        <title>Arachidicoccus sp. nov., a bacterium isolated from soil.</title>
        <authorList>
            <person name="Weon H.-Y."/>
            <person name="Kwon S.-W."/>
            <person name="Lee S.A."/>
        </authorList>
    </citation>
    <scope>NUCLEOTIDE SEQUENCE [LARGE SCALE GENOMIC DNA]</scope>
    <source>
        <strain evidence="8 9">KIS59-12</strain>
    </source>
</reference>
<evidence type="ECO:0000256" key="1">
    <source>
        <dbReference type="ARBA" id="ARBA00004127"/>
    </source>
</evidence>
<dbReference type="AlphaFoldDB" id="A0A386HNH1"/>
<evidence type="ECO:0000259" key="7">
    <source>
        <dbReference type="Pfam" id="PF04116"/>
    </source>
</evidence>
<dbReference type="OrthoDB" id="9770329at2"/>
<keyword evidence="9" id="KW-1185">Reference proteome</keyword>
<evidence type="ECO:0000256" key="3">
    <source>
        <dbReference type="ARBA" id="ARBA00022989"/>
    </source>
</evidence>
<dbReference type="InterPro" id="IPR006694">
    <property type="entry name" value="Fatty_acid_hydroxylase"/>
</dbReference>
<dbReference type="GO" id="GO:0016020">
    <property type="term" value="C:membrane"/>
    <property type="evidence" value="ECO:0007669"/>
    <property type="project" value="GOC"/>
</dbReference>
<dbReference type="GO" id="GO:0008610">
    <property type="term" value="P:lipid biosynthetic process"/>
    <property type="evidence" value="ECO:0007669"/>
    <property type="project" value="InterPro"/>
</dbReference>
<evidence type="ECO:0000256" key="6">
    <source>
        <dbReference type="SAM" id="Phobius"/>
    </source>
</evidence>
<dbReference type="KEGG" id="ark:D6B99_05195"/>
<dbReference type="Proteomes" id="UP000266118">
    <property type="component" value="Chromosome"/>
</dbReference>
<dbReference type="InterPro" id="IPR051689">
    <property type="entry name" value="Sterol_desaturase/TMEM195"/>
</dbReference>
<evidence type="ECO:0000313" key="8">
    <source>
        <dbReference type="EMBL" id="AYD47060.1"/>
    </source>
</evidence>
<feature type="transmembrane region" description="Helical" evidence="6">
    <location>
        <begin position="147"/>
        <end position="168"/>
    </location>
</feature>